<keyword evidence="2" id="KW-1003">Cell membrane</keyword>
<sequence>MGENKSSIALEGAHEVFTKNKMLAYYIGVGLFILLYYLFSTTQIYTQYIQFPVAKLFSFISAQILNLFGFPTIIDDNQLTTGVSSISIAKGCDAIAVMMIYTASVVMLPNSSFKNKMQGVWIGLAVLIFANIIRILSLVFCNIYRPELFEFLHVDFWQIIFIFLGASMFLIWLNKYAYASK</sequence>
<evidence type="ECO:0000256" key="6">
    <source>
        <dbReference type="ARBA" id="ARBA00022989"/>
    </source>
</evidence>
<evidence type="ECO:0000256" key="3">
    <source>
        <dbReference type="ARBA" id="ARBA00022670"/>
    </source>
</evidence>
<name>A0A9D7S9N2_9BACT</name>
<evidence type="ECO:0000256" key="7">
    <source>
        <dbReference type="ARBA" id="ARBA00023136"/>
    </source>
</evidence>
<dbReference type="NCBIfam" id="TIGR04178">
    <property type="entry name" value="exo_archaeo"/>
    <property type="match status" value="1"/>
</dbReference>
<evidence type="ECO:0000256" key="5">
    <source>
        <dbReference type="ARBA" id="ARBA00022801"/>
    </source>
</evidence>
<keyword evidence="3" id="KW-0645">Protease</keyword>
<gene>
    <name evidence="9" type="ORF">IPO85_13665</name>
</gene>
<feature type="transmembrane region" description="Helical" evidence="8">
    <location>
        <begin position="51"/>
        <end position="74"/>
    </location>
</feature>
<evidence type="ECO:0000256" key="2">
    <source>
        <dbReference type="ARBA" id="ARBA00022475"/>
    </source>
</evidence>
<evidence type="ECO:0000256" key="8">
    <source>
        <dbReference type="SAM" id="Phobius"/>
    </source>
</evidence>
<dbReference type="AlphaFoldDB" id="A0A9D7S9N2"/>
<keyword evidence="4 8" id="KW-0812">Transmembrane</keyword>
<evidence type="ECO:0000256" key="4">
    <source>
        <dbReference type="ARBA" id="ARBA00022692"/>
    </source>
</evidence>
<feature type="transmembrane region" description="Helical" evidence="8">
    <location>
        <begin position="120"/>
        <end position="144"/>
    </location>
</feature>
<accession>A0A9D7S9N2</accession>
<keyword evidence="7 8" id="KW-0472">Membrane</keyword>
<keyword evidence="6 8" id="KW-1133">Transmembrane helix</keyword>
<feature type="transmembrane region" description="Helical" evidence="8">
    <location>
        <begin position="156"/>
        <end position="173"/>
    </location>
</feature>
<dbReference type="Pfam" id="PF09721">
    <property type="entry name" value="Exosortase_EpsH"/>
    <property type="match status" value="1"/>
</dbReference>
<dbReference type="GO" id="GO:0006508">
    <property type="term" value="P:proteolysis"/>
    <property type="evidence" value="ECO:0007669"/>
    <property type="project" value="UniProtKB-KW"/>
</dbReference>
<evidence type="ECO:0000313" key="10">
    <source>
        <dbReference type="Proteomes" id="UP000808349"/>
    </source>
</evidence>
<protein>
    <submittedName>
        <fullName evidence="9">Archaeosortase/exosortase family protein</fullName>
    </submittedName>
</protein>
<feature type="transmembrane region" description="Helical" evidence="8">
    <location>
        <begin position="86"/>
        <end position="108"/>
    </location>
</feature>
<proteinExistence type="predicted"/>
<dbReference type="EMBL" id="JADKFW010000010">
    <property type="protein sequence ID" value="MBK9718530.1"/>
    <property type="molecule type" value="Genomic_DNA"/>
</dbReference>
<dbReference type="GO" id="GO:0008233">
    <property type="term" value="F:peptidase activity"/>
    <property type="evidence" value="ECO:0007669"/>
    <property type="project" value="UniProtKB-KW"/>
</dbReference>
<dbReference type="InterPro" id="IPR019127">
    <property type="entry name" value="Exosortase"/>
</dbReference>
<reference evidence="9 10" key="1">
    <citation type="submission" date="2020-10" db="EMBL/GenBank/DDBJ databases">
        <title>Connecting structure to function with the recovery of over 1000 high-quality activated sludge metagenome-assembled genomes encoding full-length rRNA genes using long-read sequencing.</title>
        <authorList>
            <person name="Singleton C.M."/>
            <person name="Petriglieri F."/>
            <person name="Kristensen J.M."/>
            <person name="Kirkegaard R.H."/>
            <person name="Michaelsen T.Y."/>
            <person name="Andersen M.H."/>
            <person name="Karst S.M."/>
            <person name="Dueholm M.S."/>
            <person name="Nielsen P.H."/>
            <person name="Albertsen M."/>
        </authorList>
    </citation>
    <scope>NUCLEOTIDE SEQUENCE [LARGE SCALE GENOMIC DNA]</scope>
    <source>
        <strain evidence="9">Ribe_18-Q3-R11-54_BAT3C.373</strain>
    </source>
</reference>
<comment type="caution">
    <text evidence="9">The sequence shown here is derived from an EMBL/GenBank/DDBJ whole genome shotgun (WGS) entry which is preliminary data.</text>
</comment>
<feature type="transmembrane region" description="Helical" evidence="8">
    <location>
        <begin position="23"/>
        <end position="39"/>
    </location>
</feature>
<dbReference type="Proteomes" id="UP000808349">
    <property type="component" value="Unassembled WGS sequence"/>
</dbReference>
<dbReference type="InterPro" id="IPR026392">
    <property type="entry name" value="Exo/Archaeosortase_dom"/>
</dbReference>
<keyword evidence="5" id="KW-0378">Hydrolase</keyword>
<comment type="subcellular location">
    <subcellularLocation>
        <location evidence="1">Cell membrane</location>
        <topology evidence="1">Multi-pass membrane protein</topology>
    </subcellularLocation>
</comment>
<evidence type="ECO:0000256" key="1">
    <source>
        <dbReference type="ARBA" id="ARBA00004651"/>
    </source>
</evidence>
<dbReference type="GO" id="GO:0005886">
    <property type="term" value="C:plasma membrane"/>
    <property type="evidence" value="ECO:0007669"/>
    <property type="project" value="UniProtKB-SubCell"/>
</dbReference>
<organism evidence="9 10">
    <name type="scientific">Candidatus Defluviibacterium haderslevense</name>
    <dbReference type="NCBI Taxonomy" id="2981993"/>
    <lineage>
        <taxon>Bacteria</taxon>
        <taxon>Pseudomonadati</taxon>
        <taxon>Bacteroidota</taxon>
        <taxon>Saprospiria</taxon>
        <taxon>Saprospirales</taxon>
        <taxon>Saprospiraceae</taxon>
        <taxon>Candidatus Defluviibacterium</taxon>
    </lineage>
</organism>
<evidence type="ECO:0000313" key="9">
    <source>
        <dbReference type="EMBL" id="MBK9718530.1"/>
    </source>
</evidence>